<dbReference type="SUPFAM" id="SSF54368">
    <property type="entry name" value="Glutamine synthetase, N-terminal domain"/>
    <property type="match status" value="1"/>
</dbReference>
<evidence type="ECO:0000256" key="10">
    <source>
        <dbReference type="PIRSR" id="PIRSR604809-1"/>
    </source>
</evidence>
<evidence type="ECO:0000256" key="7">
    <source>
        <dbReference type="ARBA" id="ARBA00022741"/>
    </source>
</evidence>
<evidence type="ECO:0000256" key="9">
    <source>
        <dbReference type="ARBA" id="ARBA00049436"/>
    </source>
</evidence>
<keyword evidence="5" id="KW-0963">Cytoplasm</keyword>
<evidence type="ECO:0000256" key="1">
    <source>
        <dbReference type="ARBA" id="ARBA00004496"/>
    </source>
</evidence>
<dbReference type="InterPro" id="IPR008147">
    <property type="entry name" value="Gln_synt_N"/>
</dbReference>
<keyword evidence="20" id="KW-1185">Reference proteome</keyword>
<dbReference type="EC" id="6.3.1.2" evidence="3 16"/>
<evidence type="ECO:0000256" key="3">
    <source>
        <dbReference type="ARBA" id="ARBA00012937"/>
    </source>
</evidence>
<feature type="binding site" evidence="12">
    <location>
        <position position="228"/>
    </location>
    <ligand>
        <name>Mg(2+)</name>
        <dbReference type="ChEBI" id="CHEBI:18420"/>
        <label>1</label>
    </ligand>
</feature>
<comment type="catalytic activity">
    <reaction evidence="9 16">
        <text>L-glutamate + NH4(+) + ATP = L-glutamine + ADP + phosphate + H(+)</text>
        <dbReference type="Rhea" id="RHEA:16169"/>
        <dbReference type="ChEBI" id="CHEBI:15378"/>
        <dbReference type="ChEBI" id="CHEBI:28938"/>
        <dbReference type="ChEBI" id="CHEBI:29985"/>
        <dbReference type="ChEBI" id="CHEBI:30616"/>
        <dbReference type="ChEBI" id="CHEBI:43474"/>
        <dbReference type="ChEBI" id="CHEBI:58359"/>
        <dbReference type="ChEBI" id="CHEBI:456216"/>
        <dbReference type="EC" id="6.3.1.2"/>
    </reaction>
</comment>
<dbReference type="PANTHER" id="PTHR43407:SF1">
    <property type="entry name" value="LENGSIN"/>
    <property type="match status" value="1"/>
</dbReference>
<dbReference type="InterPro" id="IPR004809">
    <property type="entry name" value="Gln_synth_I"/>
</dbReference>
<protein>
    <recommendedName>
        <fullName evidence="4 16">Glutamine synthetase</fullName>
        <ecNumber evidence="3 16">6.3.1.2</ecNumber>
    </recommendedName>
</protein>
<dbReference type="NCBIfam" id="TIGR00653">
    <property type="entry name" value="GlnA"/>
    <property type="match status" value="1"/>
</dbReference>
<organism evidence="19 20">
    <name type="scientific">Caldinitratiruptor microaerophilus</name>
    <dbReference type="NCBI Taxonomy" id="671077"/>
    <lineage>
        <taxon>Bacteria</taxon>
        <taxon>Bacillati</taxon>
        <taxon>Bacillota</taxon>
        <taxon>Clostridia</taxon>
        <taxon>Eubacteriales</taxon>
        <taxon>Symbiobacteriaceae</taxon>
        <taxon>Caldinitratiruptor</taxon>
    </lineage>
</organism>
<dbReference type="EMBL" id="AP025628">
    <property type="protein sequence ID" value="BDG61589.1"/>
    <property type="molecule type" value="Genomic_DNA"/>
</dbReference>
<dbReference type="Gene3D" id="3.10.20.70">
    <property type="entry name" value="Glutamine synthetase, N-terminal domain"/>
    <property type="match status" value="1"/>
</dbReference>
<dbReference type="InterPro" id="IPR027303">
    <property type="entry name" value="Gln_synth_gly_rich_site"/>
</dbReference>
<gene>
    <name evidence="19" type="ORF">caldi_26790</name>
</gene>
<dbReference type="InterPro" id="IPR027302">
    <property type="entry name" value="Gln_synth_N_conserv_site"/>
</dbReference>
<dbReference type="Pfam" id="PF00120">
    <property type="entry name" value="Gln-synt_C"/>
    <property type="match status" value="1"/>
</dbReference>
<feature type="domain" description="GS beta-grasp" evidence="17">
    <location>
        <begin position="23"/>
        <end position="107"/>
    </location>
</feature>
<feature type="binding site" evidence="10">
    <location>
        <begin position="272"/>
        <end position="273"/>
    </location>
    <ligand>
        <name>L-glutamate</name>
        <dbReference type="ChEBI" id="CHEBI:29985"/>
    </ligand>
</feature>
<feature type="modified residue" description="O-AMP-tyrosine" evidence="13">
    <location>
        <position position="411"/>
    </location>
</feature>
<evidence type="ECO:0000256" key="6">
    <source>
        <dbReference type="ARBA" id="ARBA00022598"/>
    </source>
</evidence>
<dbReference type="GO" id="GO:0004356">
    <property type="term" value="F:glutamine synthetase activity"/>
    <property type="evidence" value="ECO:0007669"/>
    <property type="project" value="UniProtKB-EC"/>
</dbReference>
<feature type="binding site" evidence="11">
    <location>
        <begin position="279"/>
        <end position="281"/>
    </location>
    <ligand>
        <name>ATP</name>
        <dbReference type="ChEBI" id="CHEBI:30616"/>
    </ligand>
</feature>
<dbReference type="Pfam" id="PF03951">
    <property type="entry name" value="Gln-synt_N"/>
    <property type="match status" value="1"/>
</dbReference>
<evidence type="ECO:0000256" key="11">
    <source>
        <dbReference type="PIRSR" id="PIRSR604809-2"/>
    </source>
</evidence>
<dbReference type="Gene3D" id="3.30.590.10">
    <property type="entry name" value="Glutamine synthetase/guanido kinase, catalytic domain"/>
    <property type="match status" value="1"/>
</dbReference>
<evidence type="ECO:0000256" key="12">
    <source>
        <dbReference type="PIRSR" id="PIRSR604809-3"/>
    </source>
</evidence>
<evidence type="ECO:0000256" key="15">
    <source>
        <dbReference type="RuleBase" id="RU000384"/>
    </source>
</evidence>
<dbReference type="GO" id="GO:0006542">
    <property type="term" value="P:glutamine biosynthetic process"/>
    <property type="evidence" value="ECO:0007669"/>
    <property type="project" value="InterPro"/>
</dbReference>
<sequence>MTPEVLTPGTWTAEKVLEFIRERGIAYVDFRLVDLPGQWQHVTVPAAEVDLDTFRRGVPFDGSSVRGFRGIEESDMVMMPDPAAAFVDPFTAAPTLAIACDVYLPGARDRYERDPRFIAQKAEAYLRETGIADQSWWGPELEFFVFDEVRFGLGPNEAFHLVDSAEAAWNTGRPGGNGYQVRHKQGYFPVAPTDTMTDLRTEMCDELQRAGIRVERHHHEVATAGQAEINFAAGSLVQTADNVMAYKYIVRNVARRHGKTATFMPKPLYGDNGSGMHVHQSLSQNGTNLFWDENGYGHLSQLALHYIGGILYHAPALTAFTNPTTNSYRRLVPGYEAPVNLVFSKGNRSAAVRIPISIASPRSARIEFRTPDATANPYLAFAAMLMAGLDGIMNGIDPVALGYGPIDKNIYKLDGEERARIRSVPASLEESLRHLEEDHEFLLRGGVFTEEFLETWVDLKREEADAVRLRPHPAEFALFFDA</sequence>
<feature type="domain" description="GS catalytic" evidence="18">
    <location>
        <begin position="115"/>
        <end position="482"/>
    </location>
</feature>
<dbReference type="PROSITE" id="PS51987">
    <property type="entry name" value="GS_CATALYTIC"/>
    <property type="match status" value="1"/>
</dbReference>
<dbReference type="GO" id="GO:0046872">
    <property type="term" value="F:metal ion binding"/>
    <property type="evidence" value="ECO:0007669"/>
    <property type="project" value="UniProtKB-KW"/>
</dbReference>
<dbReference type="GO" id="GO:0019740">
    <property type="term" value="P:nitrogen utilization"/>
    <property type="evidence" value="ECO:0007669"/>
    <property type="project" value="TreeGrafter"/>
</dbReference>
<comment type="subcellular location">
    <subcellularLocation>
        <location evidence="1">Cytoplasm</location>
    </subcellularLocation>
</comment>
<feature type="binding site" evidence="10">
    <location>
        <position position="330"/>
    </location>
    <ligand>
        <name>L-glutamate</name>
        <dbReference type="ChEBI" id="CHEBI:29985"/>
    </ligand>
</feature>
<keyword evidence="6 16" id="KW-0436">Ligase</keyword>
<feature type="binding site" evidence="11">
    <location>
        <position position="348"/>
    </location>
    <ligand>
        <name>ATP</name>
        <dbReference type="ChEBI" id="CHEBI:30616"/>
    </ligand>
</feature>
<keyword evidence="12" id="KW-0479">Metal-binding</keyword>
<dbReference type="GO" id="GO:0016020">
    <property type="term" value="C:membrane"/>
    <property type="evidence" value="ECO:0007669"/>
    <property type="project" value="TreeGrafter"/>
</dbReference>
<dbReference type="PROSITE" id="PS00180">
    <property type="entry name" value="GLNA_1"/>
    <property type="match status" value="1"/>
</dbReference>
<evidence type="ECO:0000256" key="4">
    <source>
        <dbReference type="ARBA" id="ARBA00021364"/>
    </source>
</evidence>
<name>A0AA35CLM2_9FIRM</name>
<keyword evidence="8 11" id="KW-0067">ATP-binding</keyword>
<dbReference type="RefSeq" id="WP_264842224.1">
    <property type="nucleotide sequence ID" value="NZ_AP025628.1"/>
</dbReference>
<accession>A0AA35CLM2</accession>
<evidence type="ECO:0000256" key="13">
    <source>
        <dbReference type="PIRSR" id="PIRSR604809-50"/>
    </source>
</evidence>
<keyword evidence="7 11" id="KW-0547">Nucleotide-binding</keyword>
<keyword evidence="13" id="KW-0597">Phosphoprotein</keyword>
<evidence type="ECO:0000259" key="17">
    <source>
        <dbReference type="PROSITE" id="PS51986"/>
    </source>
</evidence>
<evidence type="ECO:0000256" key="2">
    <source>
        <dbReference type="ARBA" id="ARBA00009897"/>
    </source>
</evidence>
<evidence type="ECO:0000256" key="16">
    <source>
        <dbReference type="RuleBase" id="RU004356"/>
    </source>
</evidence>
<feature type="binding site" evidence="12">
    <location>
        <position position="142"/>
    </location>
    <ligand>
        <name>Mg(2+)</name>
        <dbReference type="ChEBI" id="CHEBI:18420"/>
        <label>1</label>
    </ligand>
</feature>
<dbReference type="GO" id="GO:0005524">
    <property type="term" value="F:ATP binding"/>
    <property type="evidence" value="ECO:0007669"/>
    <property type="project" value="UniProtKB-KW"/>
</dbReference>
<feature type="binding site" evidence="10">
    <location>
        <position position="369"/>
    </location>
    <ligand>
        <name>L-glutamate</name>
        <dbReference type="ChEBI" id="CHEBI:29985"/>
    </ligand>
</feature>
<feature type="binding site" evidence="12">
    <location>
        <position position="277"/>
    </location>
    <ligand>
        <name>Mg(2+)</name>
        <dbReference type="ChEBI" id="CHEBI:18420"/>
        <label>1</label>
    </ligand>
</feature>
<evidence type="ECO:0000313" key="19">
    <source>
        <dbReference type="EMBL" id="BDG61589.1"/>
    </source>
</evidence>
<proteinExistence type="inferred from homology"/>
<evidence type="ECO:0000313" key="20">
    <source>
        <dbReference type="Proteomes" id="UP001163687"/>
    </source>
</evidence>
<comment type="similarity">
    <text evidence="2 14 15">Belongs to the glutamine synthetase family.</text>
</comment>
<evidence type="ECO:0000256" key="5">
    <source>
        <dbReference type="ARBA" id="ARBA00022490"/>
    </source>
</evidence>
<dbReference type="InterPro" id="IPR014746">
    <property type="entry name" value="Gln_synth/guanido_kin_cat_dom"/>
</dbReference>
<comment type="cofactor">
    <cofactor evidence="12">
        <name>Mg(2+)</name>
        <dbReference type="ChEBI" id="CHEBI:18420"/>
    </cofactor>
    <text evidence="12">Binds 2 Mg(2+) ions per subunit.</text>
</comment>
<feature type="binding site" evidence="12">
    <location>
        <position position="140"/>
    </location>
    <ligand>
        <name>Mg(2+)</name>
        <dbReference type="ChEBI" id="CHEBI:18420"/>
        <label>1</label>
    </ligand>
</feature>
<dbReference type="PROSITE" id="PS00181">
    <property type="entry name" value="GLNA_ATP"/>
    <property type="match status" value="1"/>
</dbReference>
<feature type="binding site" evidence="10">
    <location>
        <position position="336"/>
    </location>
    <ligand>
        <name>L-glutamate</name>
        <dbReference type="ChEBI" id="CHEBI:29985"/>
    </ligand>
</feature>
<dbReference type="GO" id="GO:0005737">
    <property type="term" value="C:cytoplasm"/>
    <property type="evidence" value="ECO:0007669"/>
    <property type="project" value="UniProtKB-SubCell"/>
</dbReference>
<feature type="binding site" evidence="10">
    <location>
        <position position="348"/>
    </location>
    <ligand>
        <name>L-glutamate</name>
        <dbReference type="ChEBI" id="CHEBI:29985"/>
    </ligand>
</feature>
<dbReference type="Proteomes" id="UP001163687">
    <property type="component" value="Chromosome"/>
</dbReference>
<dbReference type="AlphaFoldDB" id="A0AA35CLM2"/>
<dbReference type="PROSITE" id="PS51986">
    <property type="entry name" value="GS_BETA_GRASP"/>
    <property type="match status" value="1"/>
</dbReference>
<dbReference type="InterPro" id="IPR008146">
    <property type="entry name" value="Gln_synth_cat_dom"/>
</dbReference>
<dbReference type="KEGG" id="cmic:caldi_26790"/>
<dbReference type="PANTHER" id="PTHR43407">
    <property type="entry name" value="GLUTAMINE SYNTHETASE"/>
    <property type="match status" value="1"/>
</dbReference>
<reference evidence="19" key="1">
    <citation type="submission" date="2022-03" db="EMBL/GenBank/DDBJ databases">
        <title>Complete genome sequence of Caldinitratiruptor microaerophilus.</title>
        <authorList>
            <person name="Mukaiyama R."/>
            <person name="Nishiyama T."/>
            <person name="Ueda K."/>
        </authorList>
    </citation>
    <scope>NUCLEOTIDE SEQUENCE</scope>
    <source>
        <strain evidence="19">JCM 16183</strain>
    </source>
</reference>
<dbReference type="SUPFAM" id="SSF55931">
    <property type="entry name" value="Glutamine synthetase/guanido kinase"/>
    <property type="match status" value="1"/>
</dbReference>
<feature type="binding site" evidence="12">
    <location>
        <position position="367"/>
    </location>
    <ligand>
        <name>Mg(2+)</name>
        <dbReference type="ChEBI" id="CHEBI:18420"/>
        <label>1</label>
    </ligand>
</feature>
<feature type="binding site" evidence="12">
    <location>
        <position position="220"/>
    </location>
    <ligand>
        <name>Mg(2+)</name>
        <dbReference type="ChEBI" id="CHEBI:18420"/>
        <label>1</label>
    </ligand>
</feature>
<dbReference type="SMART" id="SM01230">
    <property type="entry name" value="Gln-synt_C"/>
    <property type="match status" value="1"/>
</dbReference>
<keyword evidence="12" id="KW-0460">Magnesium</keyword>
<dbReference type="InterPro" id="IPR036651">
    <property type="entry name" value="Gln_synt_N_sf"/>
</dbReference>
<feature type="binding site" evidence="11">
    <location>
        <position position="215"/>
    </location>
    <ligand>
        <name>ATP</name>
        <dbReference type="ChEBI" id="CHEBI:30616"/>
    </ligand>
</feature>
<evidence type="ECO:0000256" key="8">
    <source>
        <dbReference type="ARBA" id="ARBA00022840"/>
    </source>
</evidence>
<evidence type="ECO:0000259" key="18">
    <source>
        <dbReference type="PROSITE" id="PS51987"/>
    </source>
</evidence>
<evidence type="ECO:0000256" key="14">
    <source>
        <dbReference type="PROSITE-ProRule" id="PRU01330"/>
    </source>
</evidence>